<dbReference type="Proteomes" id="UP001265746">
    <property type="component" value="Unassembled WGS sequence"/>
</dbReference>
<accession>A0AAD9W6D5</accession>
<evidence type="ECO:0000259" key="5">
    <source>
        <dbReference type="Pfam" id="PF00891"/>
    </source>
</evidence>
<dbReference type="InterPro" id="IPR036390">
    <property type="entry name" value="WH_DNA-bd_sf"/>
</dbReference>
<proteinExistence type="predicted"/>
<evidence type="ECO:0000256" key="3">
    <source>
        <dbReference type="ARBA" id="ARBA00022691"/>
    </source>
</evidence>
<keyword evidence="1" id="KW-0489">Methyltransferase</keyword>
<feature type="compositionally biased region" description="Low complexity" evidence="4">
    <location>
        <begin position="500"/>
        <end position="512"/>
    </location>
</feature>
<sequence length="576" mass="63929">MERGNMFASDARVAWEFALGVLVFAAGTRSEGEMAINKGLKSFHGQHPKVIRSIMAISPEEALNLAAKLEAIAANPESVLGLQNDLLRQRLREAGRKLSHAMEIPVDTARRLQSTPLELPAAFIGVEKGIFSALASQAGTTSIEELAEKTQIDPVLLKRLLRFYQANNMISQPGDDAYGANNITKGMNTLCCSAGVEYFFETVLPAFTALPQFLRDNGYKNPTNPDHLAWHAGHKTELNAFPWLLSHPRQMEVFMQAMATLRDGMPNWFDIVDFREEVLHGHDTEPATPLFVDVGGAMGQQCIFFKKAYPDLEGRVIVQDQAQVVSQIEATPLPGFEGIEAIAHDFFKPQPIKGARAYYLRMIFHDWPDHKAVEILRHLRDAMTESSYLLIDDTVLSEKQAPWKAAFLDMTMMCQLGAQERTKAQWERLTAESGFKILKICEYAPDAQESLIIAVKSPYQEWPPTRHTDHTTSIPAELQSTTTKHHTSVILRNDEHKMSSLSGSGLFGPSTSQSQGDPSQASQPPSKSGDGMSSGTAALKTGNNYLQDKDLNWWLTFARTFKSAVKTPLPDEDSDL</sequence>
<feature type="domain" description="O-methyltransferase C-terminal" evidence="5">
    <location>
        <begin position="275"/>
        <end position="436"/>
    </location>
</feature>
<dbReference type="InterPro" id="IPR001077">
    <property type="entry name" value="COMT_C"/>
</dbReference>
<dbReference type="AlphaFoldDB" id="A0AAD9W6D5"/>
<protein>
    <recommendedName>
        <fullName evidence="5">O-methyltransferase C-terminal domain-containing protein</fullName>
    </recommendedName>
</protein>
<dbReference type="PROSITE" id="PS51683">
    <property type="entry name" value="SAM_OMT_II"/>
    <property type="match status" value="1"/>
</dbReference>
<dbReference type="PANTHER" id="PTHR43712">
    <property type="entry name" value="PUTATIVE (AFU_ORTHOLOGUE AFUA_4G14580)-RELATED"/>
    <property type="match status" value="1"/>
</dbReference>
<dbReference type="PANTHER" id="PTHR43712:SF4">
    <property type="entry name" value="O-METHYLTRANSFERASE DOMAIN-CONTAINING PROTEIN"/>
    <property type="match status" value="1"/>
</dbReference>
<name>A0AAD9W6D5_PHOAM</name>
<evidence type="ECO:0000313" key="7">
    <source>
        <dbReference type="Proteomes" id="UP001265746"/>
    </source>
</evidence>
<dbReference type="Gene3D" id="3.40.50.150">
    <property type="entry name" value="Vaccinia Virus protein VP39"/>
    <property type="match status" value="1"/>
</dbReference>
<gene>
    <name evidence="6" type="ORF">N8I77_004907</name>
</gene>
<feature type="compositionally biased region" description="Polar residues" evidence="4">
    <location>
        <begin position="513"/>
        <end position="540"/>
    </location>
</feature>
<dbReference type="GO" id="GO:0008171">
    <property type="term" value="F:O-methyltransferase activity"/>
    <property type="evidence" value="ECO:0007669"/>
    <property type="project" value="InterPro"/>
</dbReference>
<keyword evidence="2" id="KW-0808">Transferase</keyword>
<feature type="compositionally biased region" description="Polar residues" evidence="4">
    <location>
        <begin position="471"/>
        <end position="482"/>
    </location>
</feature>
<dbReference type="InterPro" id="IPR029063">
    <property type="entry name" value="SAM-dependent_MTases_sf"/>
</dbReference>
<feature type="region of interest" description="Disordered" evidence="4">
    <location>
        <begin position="463"/>
        <end position="486"/>
    </location>
</feature>
<dbReference type="SUPFAM" id="SSF53335">
    <property type="entry name" value="S-adenosyl-L-methionine-dependent methyltransferases"/>
    <property type="match status" value="1"/>
</dbReference>
<reference evidence="6" key="1">
    <citation type="submission" date="2023-06" db="EMBL/GenBank/DDBJ databases">
        <authorList>
            <person name="Noh H."/>
        </authorList>
    </citation>
    <scope>NUCLEOTIDE SEQUENCE</scope>
    <source>
        <strain evidence="6">DUCC20226</strain>
    </source>
</reference>
<keyword evidence="3" id="KW-0949">S-adenosyl-L-methionine</keyword>
<dbReference type="InterPro" id="IPR036388">
    <property type="entry name" value="WH-like_DNA-bd_sf"/>
</dbReference>
<dbReference type="Pfam" id="PF00891">
    <property type="entry name" value="Methyltransf_2"/>
    <property type="match status" value="1"/>
</dbReference>
<evidence type="ECO:0000256" key="1">
    <source>
        <dbReference type="ARBA" id="ARBA00022603"/>
    </source>
</evidence>
<comment type="caution">
    <text evidence="6">The sequence shown here is derived from an EMBL/GenBank/DDBJ whole genome shotgun (WGS) entry which is preliminary data.</text>
</comment>
<dbReference type="EMBL" id="JAUJFL010000002">
    <property type="protein sequence ID" value="KAK2611574.1"/>
    <property type="molecule type" value="Genomic_DNA"/>
</dbReference>
<evidence type="ECO:0000256" key="2">
    <source>
        <dbReference type="ARBA" id="ARBA00022679"/>
    </source>
</evidence>
<keyword evidence="7" id="KW-1185">Reference proteome</keyword>
<evidence type="ECO:0000256" key="4">
    <source>
        <dbReference type="SAM" id="MobiDB-lite"/>
    </source>
</evidence>
<dbReference type="InterPro" id="IPR016461">
    <property type="entry name" value="COMT-like"/>
</dbReference>
<feature type="region of interest" description="Disordered" evidence="4">
    <location>
        <begin position="500"/>
        <end position="540"/>
    </location>
</feature>
<dbReference type="SUPFAM" id="SSF46785">
    <property type="entry name" value="Winged helix' DNA-binding domain"/>
    <property type="match status" value="1"/>
</dbReference>
<dbReference type="GO" id="GO:0032259">
    <property type="term" value="P:methylation"/>
    <property type="evidence" value="ECO:0007669"/>
    <property type="project" value="UniProtKB-KW"/>
</dbReference>
<organism evidence="6 7">
    <name type="scientific">Phomopsis amygdali</name>
    <name type="common">Fusicoccum amygdali</name>
    <dbReference type="NCBI Taxonomy" id="1214568"/>
    <lineage>
        <taxon>Eukaryota</taxon>
        <taxon>Fungi</taxon>
        <taxon>Dikarya</taxon>
        <taxon>Ascomycota</taxon>
        <taxon>Pezizomycotina</taxon>
        <taxon>Sordariomycetes</taxon>
        <taxon>Sordariomycetidae</taxon>
        <taxon>Diaporthales</taxon>
        <taxon>Diaporthaceae</taxon>
        <taxon>Diaporthe</taxon>
    </lineage>
</organism>
<evidence type="ECO:0000313" key="6">
    <source>
        <dbReference type="EMBL" id="KAK2611574.1"/>
    </source>
</evidence>
<dbReference type="Gene3D" id="1.10.10.10">
    <property type="entry name" value="Winged helix-like DNA-binding domain superfamily/Winged helix DNA-binding domain"/>
    <property type="match status" value="1"/>
</dbReference>